<evidence type="ECO:0000313" key="2">
    <source>
        <dbReference type="EMBL" id="EME49028.1"/>
    </source>
</evidence>
<dbReference type="Proteomes" id="UP000016933">
    <property type="component" value="Unassembled WGS sequence"/>
</dbReference>
<dbReference type="eggNOG" id="ENOG502T2BZ">
    <property type="taxonomic scope" value="Eukaryota"/>
</dbReference>
<evidence type="ECO:0000256" key="1">
    <source>
        <dbReference type="SAM" id="Phobius"/>
    </source>
</evidence>
<gene>
    <name evidence="2" type="ORF">DOTSEDRAFT_96624</name>
</gene>
<keyword evidence="3" id="KW-1185">Reference proteome</keyword>
<dbReference type="EMBL" id="KB446535">
    <property type="protein sequence ID" value="EME49028.1"/>
    <property type="molecule type" value="Genomic_DNA"/>
</dbReference>
<dbReference type="InterPro" id="IPR024316">
    <property type="entry name" value="APQ12"/>
</dbReference>
<dbReference type="OrthoDB" id="19232at2759"/>
<name>N1Q187_DOTSN</name>
<evidence type="ECO:0000313" key="3">
    <source>
        <dbReference type="Proteomes" id="UP000016933"/>
    </source>
</evidence>
<proteinExistence type="predicted"/>
<dbReference type="OMA" id="ARKIAFW"/>
<reference evidence="3" key="1">
    <citation type="journal article" date="2012" name="PLoS Genet.">
        <title>The genomes of the fungal plant pathogens Cladosporium fulvum and Dothistroma septosporum reveal adaptation to different hosts and lifestyles but also signatures of common ancestry.</title>
        <authorList>
            <person name="de Wit P.J.G.M."/>
            <person name="van der Burgt A."/>
            <person name="Oekmen B."/>
            <person name="Stergiopoulos I."/>
            <person name="Abd-Elsalam K.A."/>
            <person name="Aerts A.L."/>
            <person name="Bahkali A.H."/>
            <person name="Beenen H.G."/>
            <person name="Chettri P."/>
            <person name="Cox M.P."/>
            <person name="Datema E."/>
            <person name="de Vries R.P."/>
            <person name="Dhillon B."/>
            <person name="Ganley A.R."/>
            <person name="Griffiths S.A."/>
            <person name="Guo Y."/>
            <person name="Hamelin R.C."/>
            <person name="Henrissat B."/>
            <person name="Kabir M.S."/>
            <person name="Jashni M.K."/>
            <person name="Kema G."/>
            <person name="Klaubauf S."/>
            <person name="Lapidus A."/>
            <person name="Levasseur A."/>
            <person name="Lindquist E."/>
            <person name="Mehrabi R."/>
            <person name="Ohm R.A."/>
            <person name="Owen T.J."/>
            <person name="Salamov A."/>
            <person name="Schwelm A."/>
            <person name="Schijlen E."/>
            <person name="Sun H."/>
            <person name="van den Burg H.A."/>
            <person name="van Ham R.C.H.J."/>
            <person name="Zhang S."/>
            <person name="Goodwin S.B."/>
            <person name="Grigoriev I.V."/>
            <person name="Collemare J."/>
            <person name="Bradshaw R.E."/>
        </authorList>
    </citation>
    <scope>NUCLEOTIDE SEQUENCE [LARGE SCALE GENOMIC DNA]</scope>
    <source>
        <strain evidence="3">NZE10 / CBS 128990</strain>
    </source>
</reference>
<organism evidence="2 3">
    <name type="scientific">Dothistroma septosporum (strain NZE10 / CBS 128990)</name>
    <name type="common">Red band needle blight fungus</name>
    <name type="synonym">Mycosphaerella pini</name>
    <dbReference type="NCBI Taxonomy" id="675120"/>
    <lineage>
        <taxon>Eukaryota</taxon>
        <taxon>Fungi</taxon>
        <taxon>Dikarya</taxon>
        <taxon>Ascomycota</taxon>
        <taxon>Pezizomycotina</taxon>
        <taxon>Dothideomycetes</taxon>
        <taxon>Dothideomycetidae</taxon>
        <taxon>Mycosphaerellales</taxon>
        <taxon>Mycosphaerellaceae</taxon>
        <taxon>Dothistroma</taxon>
    </lineage>
</organism>
<feature type="transmembrane region" description="Helical" evidence="1">
    <location>
        <begin position="25"/>
        <end position="46"/>
    </location>
</feature>
<dbReference type="HOGENOM" id="CLU_2365223_0_0_1"/>
<sequence>GLSLTLKAKSYMLPLVDQLSQKPDLATIALLLVILFISLKILNMLYQTAIFWFRMARKIAFWGSLVALALWMYTRGPDGVAADTQYWFETWQGEYK</sequence>
<keyword evidence="1" id="KW-0472">Membrane</keyword>
<feature type="non-terminal residue" evidence="2">
    <location>
        <position position="1"/>
    </location>
</feature>
<protein>
    <submittedName>
        <fullName evidence="2">Uncharacterized protein</fullName>
    </submittedName>
</protein>
<dbReference type="AlphaFoldDB" id="N1Q187"/>
<dbReference type="Pfam" id="PF12716">
    <property type="entry name" value="Apq12"/>
    <property type="match status" value="1"/>
</dbReference>
<feature type="transmembrane region" description="Helical" evidence="1">
    <location>
        <begin position="58"/>
        <end position="74"/>
    </location>
</feature>
<reference evidence="2 3" key="2">
    <citation type="journal article" date="2012" name="PLoS Pathog.">
        <title>Diverse lifestyles and strategies of plant pathogenesis encoded in the genomes of eighteen Dothideomycetes fungi.</title>
        <authorList>
            <person name="Ohm R.A."/>
            <person name="Feau N."/>
            <person name="Henrissat B."/>
            <person name="Schoch C.L."/>
            <person name="Horwitz B.A."/>
            <person name="Barry K.W."/>
            <person name="Condon B.J."/>
            <person name="Copeland A.C."/>
            <person name="Dhillon B."/>
            <person name="Glaser F."/>
            <person name="Hesse C.N."/>
            <person name="Kosti I."/>
            <person name="LaButti K."/>
            <person name="Lindquist E.A."/>
            <person name="Lucas S."/>
            <person name="Salamov A.A."/>
            <person name="Bradshaw R.E."/>
            <person name="Ciuffetti L."/>
            <person name="Hamelin R.C."/>
            <person name="Kema G.H.J."/>
            <person name="Lawrence C."/>
            <person name="Scott J.A."/>
            <person name="Spatafora J.W."/>
            <person name="Turgeon B.G."/>
            <person name="de Wit P.J.G.M."/>
            <person name="Zhong S."/>
            <person name="Goodwin S.B."/>
            <person name="Grigoriev I.V."/>
        </authorList>
    </citation>
    <scope>NUCLEOTIDE SEQUENCE [LARGE SCALE GENOMIC DNA]</scope>
    <source>
        <strain evidence="3">NZE10 / CBS 128990</strain>
    </source>
</reference>
<accession>N1Q187</accession>
<feature type="non-terminal residue" evidence="2">
    <location>
        <position position="96"/>
    </location>
</feature>
<keyword evidence="1" id="KW-1133">Transmembrane helix</keyword>
<keyword evidence="1" id="KW-0812">Transmembrane</keyword>